<evidence type="ECO:0000313" key="2">
    <source>
        <dbReference type="Proteomes" id="UP000291084"/>
    </source>
</evidence>
<dbReference type="EMBL" id="AP015034">
    <property type="protein sequence ID" value="BAT76263.1"/>
    <property type="molecule type" value="Genomic_DNA"/>
</dbReference>
<evidence type="ECO:0000313" key="1">
    <source>
        <dbReference type="EMBL" id="BAT76263.1"/>
    </source>
</evidence>
<dbReference type="Proteomes" id="UP000291084">
    <property type="component" value="Chromosome 1"/>
</dbReference>
<accession>A0A0S3R6S9</accession>
<keyword evidence="2" id="KW-1185">Reference proteome</keyword>
<organism evidence="1 2">
    <name type="scientific">Vigna angularis var. angularis</name>
    <dbReference type="NCBI Taxonomy" id="157739"/>
    <lineage>
        <taxon>Eukaryota</taxon>
        <taxon>Viridiplantae</taxon>
        <taxon>Streptophyta</taxon>
        <taxon>Embryophyta</taxon>
        <taxon>Tracheophyta</taxon>
        <taxon>Spermatophyta</taxon>
        <taxon>Magnoliopsida</taxon>
        <taxon>eudicotyledons</taxon>
        <taxon>Gunneridae</taxon>
        <taxon>Pentapetalae</taxon>
        <taxon>rosids</taxon>
        <taxon>fabids</taxon>
        <taxon>Fabales</taxon>
        <taxon>Fabaceae</taxon>
        <taxon>Papilionoideae</taxon>
        <taxon>50 kb inversion clade</taxon>
        <taxon>NPAAA clade</taxon>
        <taxon>indigoferoid/millettioid clade</taxon>
        <taxon>Phaseoleae</taxon>
        <taxon>Vigna</taxon>
    </lineage>
</organism>
<protein>
    <submittedName>
        <fullName evidence="1">Uncharacterized protein</fullName>
    </submittedName>
</protein>
<gene>
    <name evidence="1" type="primary">Vigan.01G424100</name>
    <name evidence="1" type="ORF">VIGAN_01424100</name>
</gene>
<proteinExistence type="predicted"/>
<sequence>MVIGMENLRYIVTSSHYLVRLRNGEKVEEKDMVNKPCGEQGEEGFALHLHHFLPCTSPFSLTDKRTHELSHHK</sequence>
<dbReference type="AlphaFoldDB" id="A0A0S3R6S9"/>
<reference evidence="1 2" key="1">
    <citation type="journal article" date="2015" name="Sci. Rep.">
        <title>The power of single molecule real-time sequencing technology in the de novo assembly of a eukaryotic genome.</title>
        <authorList>
            <person name="Sakai H."/>
            <person name="Naito K."/>
            <person name="Ogiso-Tanaka E."/>
            <person name="Takahashi Y."/>
            <person name="Iseki K."/>
            <person name="Muto C."/>
            <person name="Satou K."/>
            <person name="Teruya K."/>
            <person name="Shiroma A."/>
            <person name="Shimoji M."/>
            <person name="Hirano T."/>
            <person name="Itoh T."/>
            <person name="Kaga A."/>
            <person name="Tomooka N."/>
        </authorList>
    </citation>
    <scope>NUCLEOTIDE SEQUENCE [LARGE SCALE GENOMIC DNA]</scope>
    <source>
        <strain evidence="2">cv. Shumari</strain>
    </source>
</reference>
<name>A0A0S3R6S9_PHAAN</name>